<gene>
    <name evidence="14" type="ORF">ANCDUO_14165</name>
</gene>
<dbReference type="GO" id="GO:0006355">
    <property type="term" value="P:regulation of DNA-templated transcription"/>
    <property type="evidence" value="ECO:0007669"/>
    <property type="project" value="InterPro"/>
</dbReference>
<dbReference type="PANTHER" id="PTHR12838:SF0">
    <property type="entry name" value="U3 SMALL NUCLEOLAR RNA-ASSOCIATED PROTEIN 11-RELATED"/>
    <property type="match status" value="1"/>
</dbReference>
<keyword evidence="8 10" id="KW-0804">Transcription</keyword>
<sequence length="435" mass="49826">LLLYLRIILHILGLLLQPKSRAHLGLLEKKADYKARARDYQEKRDTLKKLHKYAMDKNQDEYHHHMINSEIRDDGRHFEKKTKQQEEDSEVQKKLSDIRDLEYVKYKLYAENKKADRLRRARYSELMKRQKRAKELEVVAAKLQLKKVMWARRSRAAMPADASWYRTREPSLTTITRKFMELKHHCGGVVDLRNAAEILRVPKRRLYDVVNVLQGVGLMERVRRNTVSWEENPTEDDDSTRALRHECDALLKEEASLDDAIQKLAAAAWSAKSETTAYVHLRDLRAMEGLEGQTLIAVTSLPDETSSVDVGGSAERGMFEMLVKSEGRSPLRGFLCPAGFCSFTDVMDLSSGDEPSPRDNSDRSSPSAIVKQEEIDFENEMLDCIMGALFDPSRQHSKDSMGLLPAPSPLKEDGLAHGFSEQDMVDFLKKMGYIL</sequence>
<dbReference type="InterPro" id="IPR036390">
    <property type="entry name" value="WH_DNA-bd_sf"/>
</dbReference>
<comment type="similarity">
    <text evidence="2">Belongs to the UTP11 family.</text>
</comment>
<evidence type="ECO:0000256" key="3">
    <source>
        <dbReference type="ARBA" id="ARBA00010940"/>
    </source>
</evidence>
<evidence type="ECO:0000256" key="11">
    <source>
        <dbReference type="SAM" id="MobiDB-lite"/>
    </source>
</evidence>
<keyword evidence="6 10" id="KW-0805">Transcription regulation</keyword>
<dbReference type="GO" id="GO:0006364">
    <property type="term" value="P:rRNA processing"/>
    <property type="evidence" value="ECO:0007669"/>
    <property type="project" value="UniProtKB-KW"/>
</dbReference>
<keyword evidence="5" id="KW-0698">rRNA processing</keyword>
<feature type="chain" id="PRO_5002159404" description="Probable U3 small nucleolar RNA-associated protein 11" evidence="12">
    <location>
        <begin position="23"/>
        <end position="435"/>
    </location>
</feature>
<evidence type="ECO:0000256" key="2">
    <source>
        <dbReference type="ARBA" id="ARBA00008105"/>
    </source>
</evidence>
<dbReference type="AlphaFoldDB" id="A0A0C2D0W1"/>
<comment type="subcellular location">
    <subcellularLocation>
        <location evidence="1">Nucleus</location>
        <location evidence="1">Nucleolus</location>
    </subcellularLocation>
</comment>
<protein>
    <recommendedName>
        <fullName evidence="4">Probable U3 small nucleolar RNA-associated protein 11</fullName>
    </recommendedName>
</protein>
<dbReference type="EMBL" id="KN736949">
    <property type="protein sequence ID" value="KIH55672.1"/>
    <property type="molecule type" value="Genomic_DNA"/>
</dbReference>
<organism evidence="14 15">
    <name type="scientific">Ancylostoma duodenale</name>
    <dbReference type="NCBI Taxonomy" id="51022"/>
    <lineage>
        <taxon>Eukaryota</taxon>
        <taxon>Metazoa</taxon>
        <taxon>Ecdysozoa</taxon>
        <taxon>Nematoda</taxon>
        <taxon>Chromadorea</taxon>
        <taxon>Rhabditida</taxon>
        <taxon>Rhabditina</taxon>
        <taxon>Rhabditomorpha</taxon>
        <taxon>Strongyloidea</taxon>
        <taxon>Ancylostomatidae</taxon>
        <taxon>Ancylostomatinae</taxon>
        <taxon>Ancylostoma</taxon>
    </lineage>
</organism>
<feature type="region of interest" description="Disordered" evidence="11">
    <location>
        <begin position="72"/>
        <end position="91"/>
    </location>
</feature>
<evidence type="ECO:0000256" key="5">
    <source>
        <dbReference type="ARBA" id="ARBA00022552"/>
    </source>
</evidence>
<evidence type="ECO:0000256" key="9">
    <source>
        <dbReference type="ARBA" id="ARBA00023242"/>
    </source>
</evidence>
<evidence type="ECO:0000256" key="8">
    <source>
        <dbReference type="ARBA" id="ARBA00023163"/>
    </source>
</evidence>
<dbReference type="Gene3D" id="1.10.10.10">
    <property type="entry name" value="Winged helix-like DNA-binding domain superfamily/Winged helix DNA-binding domain"/>
    <property type="match status" value="1"/>
</dbReference>
<dbReference type="InterPro" id="IPR037241">
    <property type="entry name" value="E2F-DP_heterodim"/>
</dbReference>
<dbReference type="Pfam" id="PF02319">
    <property type="entry name" value="WHD_E2F_TDP"/>
    <property type="match status" value="1"/>
</dbReference>
<feature type="domain" description="E2F/DP family winged-helix DNA-binding" evidence="13">
    <location>
        <begin position="167"/>
        <end position="231"/>
    </location>
</feature>
<evidence type="ECO:0000313" key="14">
    <source>
        <dbReference type="EMBL" id="KIH55672.1"/>
    </source>
</evidence>
<evidence type="ECO:0000256" key="12">
    <source>
        <dbReference type="SAM" id="SignalP"/>
    </source>
</evidence>
<keyword evidence="7 10" id="KW-0238">DNA-binding</keyword>
<reference evidence="14 15" key="1">
    <citation type="submission" date="2013-12" db="EMBL/GenBank/DDBJ databases">
        <title>Draft genome of the parsitic nematode Ancylostoma duodenale.</title>
        <authorList>
            <person name="Mitreva M."/>
        </authorList>
    </citation>
    <scope>NUCLEOTIDE SEQUENCE [LARGE SCALE GENOMIC DNA]</scope>
    <source>
        <strain evidence="14 15">Zhejiang</strain>
    </source>
</reference>
<dbReference type="SUPFAM" id="SSF144074">
    <property type="entry name" value="E2F-DP heterodimerization region"/>
    <property type="match status" value="1"/>
</dbReference>
<feature type="signal peptide" evidence="12">
    <location>
        <begin position="1"/>
        <end position="22"/>
    </location>
</feature>
<evidence type="ECO:0000256" key="7">
    <source>
        <dbReference type="ARBA" id="ARBA00023125"/>
    </source>
</evidence>
<evidence type="ECO:0000256" key="10">
    <source>
        <dbReference type="RuleBase" id="RU003796"/>
    </source>
</evidence>
<evidence type="ECO:0000256" key="1">
    <source>
        <dbReference type="ARBA" id="ARBA00004604"/>
    </source>
</evidence>
<evidence type="ECO:0000313" key="15">
    <source>
        <dbReference type="Proteomes" id="UP000054047"/>
    </source>
</evidence>
<proteinExistence type="inferred from homology"/>
<dbReference type="Pfam" id="PF03998">
    <property type="entry name" value="Utp11"/>
    <property type="match status" value="1"/>
</dbReference>
<name>A0A0C2D0W1_9BILA</name>
<dbReference type="Proteomes" id="UP000054047">
    <property type="component" value="Unassembled WGS sequence"/>
</dbReference>
<evidence type="ECO:0000259" key="13">
    <source>
        <dbReference type="SMART" id="SM01372"/>
    </source>
</evidence>
<dbReference type="InterPro" id="IPR007144">
    <property type="entry name" value="SSU_processome_Utp11"/>
</dbReference>
<feature type="non-terminal residue" evidence="14">
    <location>
        <position position="1"/>
    </location>
</feature>
<dbReference type="Gene3D" id="6.10.250.540">
    <property type="match status" value="1"/>
</dbReference>
<dbReference type="GO" id="GO:0032040">
    <property type="term" value="C:small-subunit processome"/>
    <property type="evidence" value="ECO:0007669"/>
    <property type="project" value="InterPro"/>
</dbReference>
<dbReference type="GO" id="GO:0005667">
    <property type="term" value="C:transcription regulator complex"/>
    <property type="evidence" value="ECO:0007669"/>
    <property type="project" value="InterPro"/>
</dbReference>
<keyword evidence="9 10" id="KW-0539">Nucleus</keyword>
<dbReference type="SMART" id="SM01372">
    <property type="entry name" value="E2F_TDP"/>
    <property type="match status" value="1"/>
</dbReference>
<dbReference type="SUPFAM" id="SSF46785">
    <property type="entry name" value="Winged helix' DNA-binding domain"/>
    <property type="match status" value="1"/>
</dbReference>
<accession>A0A0C2D0W1</accession>
<dbReference type="OrthoDB" id="1743261at2759"/>
<comment type="similarity">
    <text evidence="3 10">Belongs to the E2F/DP family.</text>
</comment>
<dbReference type="InterPro" id="IPR036388">
    <property type="entry name" value="WH-like_DNA-bd_sf"/>
</dbReference>
<evidence type="ECO:0000256" key="4">
    <source>
        <dbReference type="ARBA" id="ARBA00020121"/>
    </source>
</evidence>
<evidence type="ECO:0000256" key="6">
    <source>
        <dbReference type="ARBA" id="ARBA00023015"/>
    </source>
</evidence>
<dbReference type="InterPro" id="IPR003316">
    <property type="entry name" value="E2F_WHTH_DNA-bd_dom"/>
</dbReference>
<dbReference type="GO" id="GO:0003677">
    <property type="term" value="F:DNA binding"/>
    <property type="evidence" value="ECO:0007669"/>
    <property type="project" value="UniProtKB-KW"/>
</dbReference>
<keyword evidence="15" id="KW-1185">Reference proteome</keyword>
<keyword evidence="12" id="KW-0732">Signal</keyword>
<dbReference type="PANTHER" id="PTHR12838">
    <property type="entry name" value="U3 SMALL NUCLEOLAR RNA-ASSOCIATED PROTEIN 11"/>
    <property type="match status" value="1"/>
</dbReference>